<proteinExistence type="predicted"/>
<evidence type="ECO:0000313" key="3">
    <source>
        <dbReference type="Proteomes" id="UP000231019"/>
    </source>
</evidence>
<feature type="domain" description="GP-PDE" evidence="1">
    <location>
        <begin position="25"/>
        <end position="274"/>
    </location>
</feature>
<dbReference type="Pfam" id="PF03009">
    <property type="entry name" value="GDPD"/>
    <property type="match status" value="1"/>
</dbReference>
<dbReference type="EMBL" id="PFFQ01000056">
    <property type="protein sequence ID" value="PIW14733.1"/>
    <property type="molecule type" value="Genomic_DNA"/>
</dbReference>
<dbReference type="PANTHER" id="PTHR46211">
    <property type="entry name" value="GLYCEROPHOSPHORYL DIESTER PHOSPHODIESTERASE"/>
    <property type="match status" value="1"/>
</dbReference>
<comment type="caution">
    <text evidence="2">The sequence shown here is derived from an EMBL/GenBank/DDBJ whole genome shotgun (WGS) entry which is preliminary data.</text>
</comment>
<dbReference type="SUPFAM" id="SSF51695">
    <property type="entry name" value="PLC-like phosphodiesterases"/>
    <property type="match status" value="1"/>
</dbReference>
<dbReference type="InterPro" id="IPR030395">
    <property type="entry name" value="GP_PDE_dom"/>
</dbReference>
<dbReference type="Proteomes" id="UP000231019">
    <property type="component" value="Unassembled WGS sequence"/>
</dbReference>
<reference evidence="2 3" key="1">
    <citation type="submission" date="2017-09" db="EMBL/GenBank/DDBJ databases">
        <title>Depth-based differentiation of microbial function through sediment-hosted aquifers and enrichment of novel symbionts in the deep terrestrial subsurface.</title>
        <authorList>
            <person name="Probst A.J."/>
            <person name="Ladd B."/>
            <person name="Jarett J.K."/>
            <person name="Geller-Mcgrath D.E."/>
            <person name="Sieber C.M."/>
            <person name="Emerson J.B."/>
            <person name="Anantharaman K."/>
            <person name="Thomas B.C."/>
            <person name="Malmstrom R."/>
            <person name="Stieglmeier M."/>
            <person name="Klingl A."/>
            <person name="Woyke T."/>
            <person name="Ryan C.M."/>
            <person name="Banfield J.F."/>
        </authorList>
    </citation>
    <scope>NUCLEOTIDE SEQUENCE [LARGE SCALE GENOMIC DNA]</scope>
    <source>
        <strain evidence="2">CG17_big_fil_post_rev_8_21_14_2_50_48_46</strain>
    </source>
</reference>
<dbReference type="GO" id="GO:0006629">
    <property type="term" value="P:lipid metabolic process"/>
    <property type="evidence" value="ECO:0007669"/>
    <property type="project" value="InterPro"/>
</dbReference>
<gene>
    <name evidence="2" type="ORF">COW36_20215</name>
</gene>
<organism evidence="2 3">
    <name type="scientific">bacterium (Candidatus Blackallbacteria) CG17_big_fil_post_rev_8_21_14_2_50_48_46</name>
    <dbReference type="NCBI Taxonomy" id="2014261"/>
    <lineage>
        <taxon>Bacteria</taxon>
        <taxon>Candidatus Blackallbacteria</taxon>
    </lineage>
</organism>
<evidence type="ECO:0000259" key="1">
    <source>
        <dbReference type="PROSITE" id="PS51704"/>
    </source>
</evidence>
<dbReference type="Gene3D" id="3.20.20.190">
    <property type="entry name" value="Phosphatidylinositol (PI) phosphodiesterase"/>
    <property type="match status" value="1"/>
</dbReference>
<dbReference type="AlphaFoldDB" id="A0A2M7FZA5"/>
<dbReference type="GO" id="GO:0008081">
    <property type="term" value="F:phosphoric diester hydrolase activity"/>
    <property type="evidence" value="ECO:0007669"/>
    <property type="project" value="InterPro"/>
</dbReference>
<dbReference type="PANTHER" id="PTHR46211:SF1">
    <property type="entry name" value="GLYCEROPHOSPHODIESTER PHOSPHODIESTERASE, CYTOPLASMIC"/>
    <property type="match status" value="1"/>
</dbReference>
<protein>
    <recommendedName>
        <fullName evidence="1">GP-PDE domain-containing protein</fullName>
    </recommendedName>
</protein>
<dbReference type="PROSITE" id="PS51704">
    <property type="entry name" value="GP_PDE"/>
    <property type="match status" value="1"/>
</dbReference>
<evidence type="ECO:0000313" key="2">
    <source>
        <dbReference type="EMBL" id="PIW14733.1"/>
    </source>
</evidence>
<dbReference type="InterPro" id="IPR017946">
    <property type="entry name" value="PLC-like_Pdiesterase_TIM-brl"/>
</dbReference>
<sequence length="278" mass="32034">MNFWKEFKTYSRVFPQPLRTQDTPCWVIAHRGASREAPENTLSAFALAMHQKADMLELDVRLSRDQEVVVFHDRSLKRTAGTDALLQQYSLDELKQLDAGSWFDPRFNSEEIPSLAEVLELTAGKIMLNIEIKSDAVFRSEPLIERKIVHLLQQYSMVEHVMVSSFDLLALKRIKELAPTLSTALLYGNTVRSNLRGKIPIYGLQAFRWLLEVKADALNLRYPLVSPAAMRRSKEIGVRMHPFTIDSPKTQKKLIRLGVAGIITNRPERLRHFMHRHF</sequence>
<name>A0A2M7FZA5_9BACT</name>
<accession>A0A2M7FZA5</accession>